<comment type="similarity">
    <text evidence="1">Belongs to the SAPS family.</text>
</comment>
<feature type="compositionally biased region" description="Pro residues" evidence="3">
    <location>
        <begin position="649"/>
        <end position="660"/>
    </location>
</feature>
<sequence length="831" mass="87936">MFWRVSGLNTASPVDSILDKESYSLEELLDEDELIQECKSLNARLTAYLKQRDTVEKLVRYLVEPPPEGADPKRSFKYPFTACEIFCCEVEGIFNTLLEDEELLGLLFSLLEAPRPLHSMLAGYFSRVMGSLLLRRTQDIMQYLQRHQDLLARLVAHVDCTSIAEVLVRLVGADEQRAFLSTNHLQWLSDTDLLYQLLDKLQPGHPLEAQTNAAEILAALAQSQVSPLTRNLAEPAFLELLVERALRQPAAAKAAVAGEAAAAVEGGLAEGAAAEGSSAQAGTEPAANGDAASSHSSSTQAAEDSEADLEESLLQASGNSAMYHALNVCIALVEPLPPNPAEQQAAAQAIGLGGMPPPSVDAAAAEVHAAMRAQATQCIARSIDRLVALLEAADEGRQLPTSYGLLQPPVGLPRLKAVELLAALLHSGDEAAESAVMATRGVQRSMELFLAFPFNNVLHRHVATLVTAVDKCSPRLAQFLLQDCGLLGWLVDAPTQVTPTPRPGDEHAEKRRPLRAGYVGHLTQVSNRLLQLASEGHQQLRAAMESDSRWQAYVKEQLEPRNAEENVFNWKCGRPTVHEPVVDAEGDMFQTELDFGTMDAETFTRDVYQRYGGMFSAHEDEEVDSEQPQWATELASAVPTGAVAGPGKLPLPTPGGPQPYPVYDSSSSSSSDDSDEEHAAPHAALSGSSEEAEVSVTPAPEGDAALAGSGAPAGRPQLGSDDADMADDAVMLEFDAAEQLVSLSQLSLEDQAAGQGAAQAPEDAAAPAAQQEQQPAEGSSQPDEAGAQPPAGQLDAGGQAEPDEQAAAAAAPGSKALQASSPPAAAAVAST</sequence>
<feature type="compositionally biased region" description="Low complexity" evidence="3">
    <location>
        <begin position="275"/>
        <end position="302"/>
    </location>
</feature>
<dbReference type="AlphaFoldDB" id="A0AAD5DH31"/>
<feature type="region of interest" description="Disordered" evidence="3">
    <location>
        <begin position="641"/>
        <end position="730"/>
    </location>
</feature>
<dbReference type="PANTHER" id="PTHR12634:SF8">
    <property type="entry name" value="FIERY MOUNTAIN, ISOFORM D"/>
    <property type="match status" value="1"/>
</dbReference>
<organism evidence="4 5">
    <name type="scientific">Chlorella ohadii</name>
    <dbReference type="NCBI Taxonomy" id="2649997"/>
    <lineage>
        <taxon>Eukaryota</taxon>
        <taxon>Viridiplantae</taxon>
        <taxon>Chlorophyta</taxon>
        <taxon>core chlorophytes</taxon>
        <taxon>Trebouxiophyceae</taxon>
        <taxon>Chlorellales</taxon>
        <taxon>Chlorellaceae</taxon>
        <taxon>Chlorella clade</taxon>
        <taxon>Chlorella</taxon>
    </lineage>
</organism>
<keyword evidence="5" id="KW-1185">Reference proteome</keyword>
<dbReference type="Proteomes" id="UP001205105">
    <property type="component" value="Unassembled WGS sequence"/>
</dbReference>
<evidence type="ECO:0000313" key="4">
    <source>
        <dbReference type="EMBL" id="KAI7837910.1"/>
    </source>
</evidence>
<dbReference type="Pfam" id="PF04499">
    <property type="entry name" value="SAPS"/>
    <property type="match status" value="2"/>
</dbReference>
<dbReference type="GO" id="GO:0019888">
    <property type="term" value="F:protein phosphatase regulator activity"/>
    <property type="evidence" value="ECO:0007669"/>
    <property type="project" value="TreeGrafter"/>
</dbReference>
<comment type="caution">
    <text evidence="4">The sequence shown here is derived from an EMBL/GenBank/DDBJ whole genome shotgun (WGS) entry which is preliminary data.</text>
</comment>
<proteinExistence type="inferred from homology"/>
<feature type="region of interest" description="Disordered" evidence="3">
    <location>
        <begin position="750"/>
        <end position="831"/>
    </location>
</feature>
<reference evidence="4" key="1">
    <citation type="submission" date="2020-11" db="EMBL/GenBank/DDBJ databases">
        <title>Chlorella ohadii genome sequencing and assembly.</title>
        <authorList>
            <person name="Murik O."/>
            <person name="Treves H."/>
            <person name="Kedem I."/>
            <person name="Shotland Y."/>
            <person name="Kaplan A."/>
        </authorList>
    </citation>
    <scope>NUCLEOTIDE SEQUENCE</scope>
    <source>
        <strain evidence="4">1</strain>
    </source>
</reference>
<evidence type="ECO:0000256" key="1">
    <source>
        <dbReference type="ARBA" id="ARBA00006180"/>
    </source>
</evidence>
<keyword evidence="2" id="KW-0131">Cell cycle</keyword>
<feature type="compositionally biased region" description="Low complexity" evidence="3">
    <location>
        <begin position="796"/>
        <end position="831"/>
    </location>
</feature>
<accession>A0AAD5DH31</accession>
<protein>
    <submittedName>
        <fullName evidence="4">Uncharacterized protein</fullName>
    </submittedName>
</protein>
<evidence type="ECO:0000313" key="5">
    <source>
        <dbReference type="Proteomes" id="UP001205105"/>
    </source>
</evidence>
<evidence type="ECO:0000256" key="3">
    <source>
        <dbReference type="SAM" id="MobiDB-lite"/>
    </source>
</evidence>
<evidence type="ECO:0000256" key="2">
    <source>
        <dbReference type="ARBA" id="ARBA00023306"/>
    </source>
</evidence>
<dbReference type="EMBL" id="JADXDR010000140">
    <property type="protein sequence ID" value="KAI7837910.1"/>
    <property type="molecule type" value="Genomic_DNA"/>
</dbReference>
<dbReference type="GO" id="GO:0019903">
    <property type="term" value="F:protein phosphatase binding"/>
    <property type="evidence" value="ECO:0007669"/>
    <property type="project" value="InterPro"/>
</dbReference>
<feature type="compositionally biased region" description="Low complexity" evidence="3">
    <location>
        <begin position="750"/>
        <end position="782"/>
    </location>
</feature>
<dbReference type="InterPro" id="IPR007587">
    <property type="entry name" value="SAPS"/>
</dbReference>
<gene>
    <name evidence="4" type="ORF">COHA_008291</name>
</gene>
<name>A0AAD5DH31_9CHLO</name>
<dbReference type="PANTHER" id="PTHR12634">
    <property type="entry name" value="SIT4 YEAST -ASSOCIATING PROTEIN-RELATED"/>
    <property type="match status" value="1"/>
</dbReference>
<feature type="region of interest" description="Disordered" evidence="3">
    <location>
        <begin position="275"/>
        <end position="310"/>
    </location>
</feature>